<name>A0AAV7L654_PLEWA</name>
<feature type="compositionally biased region" description="Low complexity" evidence="2">
    <location>
        <begin position="388"/>
        <end position="405"/>
    </location>
</feature>
<feature type="region of interest" description="Disordered" evidence="2">
    <location>
        <begin position="372"/>
        <end position="419"/>
    </location>
</feature>
<dbReference type="InterPro" id="IPR001660">
    <property type="entry name" value="SAM"/>
</dbReference>
<evidence type="ECO:0000313" key="5">
    <source>
        <dbReference type="Proteomes" id="UP001066276"/>
    </source>
</evidence>
<dbReference type="Gene3D" id="1.10.150.50">
    <property type="entry name" value="Transcription Factor, Ets-1"/>
    <property type="match status" value="1"/>
</dbReference>
<dbReference type="Proteomes" id="UP001066276">
    <property type="component" value="Chromosome 12"/>
</dbReference>
<dbReference type="SUPFAM" id="SSF64268">
    <property type="entry name" value="PX domain"/>
    <property type="match status" value="1"/>
</dbReference>
<dbReference type="InterPro" id="IPR036871">
    <property type="entry name" value="PX_dom_sf"/>
</dbReference>
<evidence type="ECO:0000259" key="3">
    <source>
        <dbReference type="PROSITE" id="PS50158"/>
    </source>
</evidence>
<reference evidence="4" key="1">
    <citation type="journal article" date="2022" name="bioRxiv">
        <title>Sequencing and chromosome-scale assembly of the giantPleurodeles waltlgenome.</title>
        <authorList>
            <person name="Brown T."/>
            <person name="Elewa A."/>
            <person name="Iarovenko S."/>
            <person name="Subramanian E."/>
            <person name="Araus A.J."/>
            <person name="Petzold A."/>
            <person name="Susuki M."/>
            <person name="Suzuki K.-i.T."/>
            <person name="Hayashi T."/>
            <person name="Toyoda A."/>
            <person name="Oliveira C."/>
            <person name="Osipova E."/>
            <person name="Leigh N.D."/>
            <person name="Simon A."/>
            <person name="Yun M.H."/>
        </authorList>
    </citation>
    <scope>NUCLEOTIDE SEQUENCE</scope>
    <source>
        <strain evidence="4">20211129_DDA</strain>
        <tissue evidence="4">Liver</tissue>
    </source>
</reference>
<feature type="region of interest" description="Disordered" evidence="2">
    <location>
        <begin position="533"/>
        <end position="580"/>
    </location>
</feature>
<dbReference type="Gene3D" id="4.10.60.10">
    <property type="entry name" value="Zinc finger, CCHC-type"/>
    <property type="match status" value="1"/>
</dbReference>
<organism evidence="4 5">
    <name type="scientific">Pleurodeles waltl</name>
    <name type="common">Iberian ribbed newt</name>
    <dbReference type="NCBI Taxonomy" id="8319"/>
    <lineage>
        <taxon>Eukaryota</taxon>
        <taxon>Metazoa</taxon>
        <taxon>Chordata</taxon>
        <taxon>Craniata</taxon>
        <taxon>Vertebrata</taxon>
        <taxon>Euteleostomi</taxon>
        <taxon>Amphibia</taxon>
        <taxon>Batrachia</taxon>
        <taxon>Caudata</taxon>
        <taxon>Salamandroidea</taxon>
        <taxon>Salamandridae</taxon>
        <taxon>Pleurodelinae</taxon>
        <taxon>Pleurodeles</taxon>
    </lineage>
</organism>
<evidence type="ECO:0000256" key="2">
    <source>
        <dbReference type="SAM" id="MobiDB-lite"/>
    </source>
</evidence>
<dbReference type="Gene3D" id="3.30.1520.10">
    <property type="entry name" value="Phox-like domain"/>
    <property type="match status" value="1"/>
</dbReference>
<dbReference type="AlphaFoldDB" id="A0AAV7L654"/>
<keyword evidence="1" id="KW-0862">Zinc</keyword>
<dbReference type="InterPro" id="IPR057327">
    <property type="entry name" value="Vts1_dom"/>
</dbReference>
<feature type="domain" description="CCHC-type" evidence="3">
    <location>
        <begin position="1012"/>
        <end position="1027"/>
    </location>
</feature>
<dbReference type="SUPFAM" id="SSF57756">
    <property type="entry name" value="Retrovirus zinc finger-like domains"/>
    <property type="match status" value="1"/>
</dbReference>
<feature type="compositionally biased region" description="Low complexity" evidence="2">
    <location>
        <begin position="540"/>
        <end position="552"/>
    </location>
</feature>
<dbReference type="InterPro" id="IPR042344">
    <property type="entry name" value="ZCCHC14"/>
</dbReference>
<proteinExistence type="predicted"/>
<feature type="compositionally biased region" description="Basic and acidic residues" evidence="2">
    <location>
        <begin position="556"/>
        <end position="580"/>
    </location>
</feature>
<protein>
    <recommendedName>
        <fullName evidence="3">CCHC-type domain-containing protein</fullName>
    </recommendedName>
</protein>
<dbReference type="InterPro" id="IPR036875">
    <property type="entry name" value="Znf_CCHC_sf"/>
</dbReference>
<dbReference type="PANTHER" id="PTHR16195:SF16">
    <property type="entry name" value="ZINC FINGER CCHC DOMAIN-CONTAINING PROTEIN 14"/>
    <property type="match status" value="1"/>
</dbReference>
<feature type="compositionally biased region" description="Polar residues" evidence="2">
    <location>
        <begin position="372"/>
        <end position="386"/>
    </location>
</feature>
<feature type="compositionally biased region" description="Polar residues" evidence="2">
    <location>
        <begin position="406"/>
        <end position="419"/>
    </location>
</feature>
<dbReference type="SUPFAM" id="SSF47769">
    <property type="entry name" value="SAM/Pointed domain"/>
    <property type="match status" value="1"/>
</dbReference>
<dbReference type="PANTHER" id="PTHR16195">
    <property type="entry name" value="ZINC FINGER CCHC DOMAIN CONTAINING PROTEIN"/>
    <property type="match status" value="1"/>
</dbReference>
<dbReference type="InterPro" id="IPR001878">
    <property type="entry name" value="Znf_CCHC"/>
</dbReference>
<comment type="caution">
    <text evidence="4">The sequence shown here is derived from an EMBL/GenBank/DDBJ whole genome shotgun (WGS) entry which is preliminary data.</text>
</comment>
<keyword evidence="5" id="KW-1185">Reference proteome</keyword>
<dbReference type="GO" id="GO:0035091">
    <property type="term" value="F:phosphatidylinositol binding"/>
    <property type="evidence" value="ECO:0007669"/>
    <property type="project" value="InterPro"/>
</dbReference>
<gene>
    <name evidence="4" type="ORF">NDU88_004242</name>
</gene>
<dbReference type="InterPro" id="IPR058599">
    <property type="entry name" value="PHAT_Smg/ZCCHC2-like"/>
</dbReference>
<sequence>MVEKQRCPLERAAAYRWFSELSPAQRVEFLCGLLDLCLPLELRFLGCCLEDLARKDYHSLRDSEIRANNPADLARLTNLTDELVRSRLLVSLALLGSESREAAAVLCRTLTHMDSIINNYGLQLNEARTADELLLLFTMACNHPAFSFHQRQLLRQELEQLQAVIETSASPGPASPCGHSSLGCRKVIPRVETTVNGIGNSLEKALHTSAHSNEEFSNKRHLSKSSKVNVEKIIPKGIPHKKNDRTHDCSFEVWWSDSSVTTVTKSSTEATEFILKLSQMFPDENLEKIIPCKSGSDSFPPEKNNMDLKLDLRCLASLPSHVLKNDYVRTFFSFSSPIQHHQSPSAGINSHPKLNTPMGAAVRPICGVASIQSSQSNTPHHNTPGVQVSPYSHSGSSSVPYRSPVDTSSPLLMSSNLQSPQTQEQQEILEWLRKLRLHKYYTVFSQLSMKKFLSLTEDDLNKFESLTMGAKKKLKTQLELEKEKSEKRCVNPAMCSMNAGVARVPPTSHVEPFQNIRCHHVPELRVDIEQLTHQTHREGSSSSEYSSSPSSPRVIQAREESFDSTEETERHVPLEGPEREKPIILMNHFTSNSIRPTAQVLPVQNDTGSTSSSQHPLQMLKAVSSHIAPIHVMNSVHKSDRVNTDMKLLSSSMHSFLPLEERGKASPGPRSSIKVEKILGNIIMDRPTQSSLPVPVLSGVPENASGTCVNFGMRTKVIRSTTLDRINKPGQQQIVESSTASTMPSSTVFHVAHPSVKLLVSSAPSDLSTVRQTTCSSNMQSVSPAVIKPRTTLYAANTKVAFSGVSSMPVAPIPGSFCSNSNPASSSSHPATSFANVANSQSCPSPSSSPTLSSVGENSLFSGSGASVTVAVPNQATNNHHQQQQTGCTVCSSCGCSGNCGTPGMAVNYANYFQHPFSAPSMFSFPFLPFSPLCSNGYINAHQYNSNPAFPVVHSAYSSSLNNTDSVISGQSNFSVPPFQSFLTGTAGVYQPQGIMASPNNTGLKKSGNLSCYNCGSSGHRAQDCKQPTMDFNQQGSFRLKYAPPSESLDSAE</sequence>
<dbReference type="InterPro" id="IPR013761">
    <property type="entry name" value="SAM/pointed_sf"/>
</dbReference>
<keyword evidence="1" id="KW-0479">Metal-binding</keyword>
<evidence type="ECO:0000313" key="4">
    <source>
        <dbReference type="EMBL" id="KAJ1084088.1"/>
    </source>
</evidence>
<keyword evidence="1" id="KW-0863">Zinc-finger</keyword>
<dbReference type="Pfam" id="PF25479">
    <property type="entry name" value="Vts1"/>
    <property type="match status" value="1"/>
</dbReference>
<dbReference type="GO" id="GO:0008270">
    <property type="term" value="F:zinc ion binding"/>
    <property type="evidence" value="ECO:0007669"/>
    <property type="project" value="UniProtKB-KW"/>
</dbReference>
<accession>A0AAV7L654</accession>
<dbReference type="EMBL" id="JANPWB010000016">
    <property type="protein sequence ID" value="KAJ1084088.1"/>
    <property type="molecule type" value="Genomic_DNA"/>
</dbReference>
<dbReference type="GO" id="GO:0003676">
    <property type="term" value="F:nucleic acid binding"/>
    <property type="evidence" value="ECO:0007669"/>
    <property type="project" value="InterPro"/>
</dbReference>
<dbReference type="Pfam" id="PF00098">
    <property type="entry name" value="zf-CCHC"/>
    <property type="match status" value="1"/>
</dbReference>
<evidence type="ECO:0000256" key="1">
    <source>
        <dbReference type="PROSITE-ProRule" id="PRU00047"/>
    </source>
</evidence>
<dbReference type="PROSITE" id="PS50158">
    <property type="entry name" value="ZF_CCHC"/>
    <property type="match status" value="1"/>
</dbReference>
<dbReference type="Pfam" id="PF26034">
    <property type="entry name" value="PHAT_SMAUG"/>
    <property type="match status" value="1"/>
</dbReference>
<dbReference type="Pfam" id="PF00536">
    <property type="entry name" value="SAM_1"/>
    <property type="match status" value="1"/>
</dbReference>
<dbReference type="SMART" id="SM00343">
    <property type="entry name" value="ZnF_C2HC"/>
    <property type="match status" value="1"/>
</dbReference>